<evidence type="ECO:0000313" key="8">
    <source>
        <dbReference type="EMBL" id="KAF7720726.1"/>
    </source>
</evidence>
<evidence type="ECO:0000313" key="9">
    <source>
        <dbReference type="Proteomes" id="UP000605846"/>
    </source>
</evidence>
<dbReference type="EMBL" id="JABAYA010000386">
    <property type="protein sequence ID" value="KAF7720726.1"/>
    <property type="molecule type" value="Genomic_DNA"/>
</dbReference>
<dbReference type="SUPFAM" id="SSF57756">
    <property type="entry name" value="Retrovirus zinc finger-like domains"/>
    <property type="match status" value="2"/>
</dbReference>
<dbReference type="OrthoDB" id="3863715at2759"/>
<comment type="caution">
    <text evidence="8">The sequence shown here is derived from an EMBL/GenBank/DDBJ whole genome shotgun (WGS) entry which is preliminary data.</text>
</comment>
<feature type="compositionally biased region" description="Basic and acidic residues" evidence="6">
    <location>
        <begin position="48"/>
        <end position="59"/>
    </location>
</feature>
<reference evidence="8" key="1">
    <citation type="submission" date="2020-01" db="EMBL/GenBank/DDBJ databases">
        <title>Genome Sequencing of Three Apophysomyces-Like Fungal Strains Confirms a Novel Fungal Genus in the Mucoromycota with divergent Burkholderia-like Endosymbiotic Bacteria.</title>
        <authorList>
            <person name="Stajich J.E."/>
            <person name="Macias A.M."/>
            <person name="Carter-House D."/>
            <person name="Lovett B."/>
            <person name="Kasson L.R."/>
            <person name="Berry K."/>
            <person name="Grigoriev I."/>
            <person name="Chang Y."/>
            <person name="Spatafora J."/>
            <person name="Kasson M.T."/>
        </authorList>
    </citation>
    <scope>NUCLEOTIDE SEQUENCE</scope>
    <source>
        <strain evidence="8">NRRL A-21654</strain>
    </source>
</reference>
<protein>
    <submittedName>
        <fullName evidence="8">Zinc finger CCHC domain-containing protein 9</fullName>
    </submittedName>
</protein>
<dbReference type="Pfam" id="PF00098">
    <property type="entry name" value="zf-CCHC"/>
    <property type="match status" value="3"/>
</dbReference>
<dbReference type="AlphaFoldDB" id="A0A8H7BJR6"/>
<evidence type="ECO:0000256" key="1">
    <source>
        <dbReference type="ARBA" id="ARBA00022723"/>
    </source>
</evidence>
<dbReference type="Gene3D" id="4.10.60.10">
    <property type="entry name" value="Zinc finger, CCHC-type"/>
    <property type="match status" value="2"/>
</dbReference>
<feature type="region of interest" description="Disordered" evidence="6">
    <location>
        <begin position="1"/>
        <end position="62"/>
    </location>
</feature>
<evidence type="ECO:0000259" key="7">
    <source>
        <dbReference type="PROSITE" id="PS50158"/>
    </source>
</evidence>
<dbReference type="PANTHER" id="PTHR46242:SF1">
    <property type="entry name" value="ZINC FINGER CCHC DOMAIN-CONTAINING PROTEIN 9"/>
    <property type="match status" value="1"/>
</dbReference>
<keyword evidence="4" id="KW-0862">Zinc</keyword>
<proteinExistence type="predicted"/>
<dbReference type="Proteomes" id="UP000605846">
    <property type="component" value="Unassembled WGS sequence"/>
</dbReference>
<dbReference type="InterPro" id="IPR001878">
    <property type="entry name" value="Znf_CCHC"/>
</dbReference>
<evidence type="ECO:0000256" key="6">
    <source>
        <dbReference type="SAM" id="MobiDB-lite"/>
    </source>
</evidence>
<evidence type="ECO:0000256" key="2">
    <source>
        <dbReference type="ARBA" id="ARBA00022737"/>
    </source>
</evidence>
<dbReference type="PROSITE" id="PS50158">
    <property type="entry name" value="ZF_CCHC"/>
    <property type="match status" value="3"/>
</dbReference>
<dbReference type="GO" id="GO:0008270">
    <property type="term" value="F:zinc ion binding"/>
    <property type="evidence" value="ECO:0007669"/>
    <property type="project" value="UniProtKB-KW"/>
</dbReference>
<feature type="domain" description="CCHC-type" evidence="7">
    <location>
        <begin position="124"/>
        <end position="140"/>
    </location>
</feature>
<keyword evidence="2" id="KW-0677">Repeat</keyword>
<feature type="domain" description="CCHC-type" evidence="7">
    <location>
        <begin position="74"/>
        <end position="89"/>
    </location>
</feature>
<keyword evidence="1" id="KW-0479">Metal-binding</keyword>
<evidence type="ECO:0000256" key="4">
    <source>
        <dbReference type="ARBA" id="ARBA00022833"/>
    </source>
</evidence>
<accession>A0A8H7BJR6</accession>
<keyword evidence="9" id="KW-1185">Reference proteome</keyword>
<dbReference type="InterPro" id="IPR042246">
    <property type="entry name" value="ZCCHC9"/>
</dbReference>
<name>A0A8H7BJR6_9FUNG</name>
<evidence type="ECO:0000256" key="5">
    <source>
        <dbReference type="PROSITE-ProRule" id="PRU00047"/>
    </source>
</evidence>
<dbReference type="SMART" id="SM00343">
    <property type="entry name" value="ZnF_C2HC"/>
    <property type="match status" value="4"/>
</dbReference>
<dbReference type="GO" id="GO:0005730">
    <property type="term" value="C:nucleolus"/>
    <property type="evidence" value="ECO:0007669"/>
    <property type="project" value="TreeGrafter"/>
</dbReference>
<evidence type="ECO:0000256" key="3">
    <source>
        <dbReference type="ARBA" id="ARBA00022771"/>
    </source>
</evidence>
<organism evidence="8 9">
    <name type="scientific">Apophysomyces ossiformis</name>
    <dbReference type="NCBI Taxonomy" id="679940"/>
    <lineage>
        <taxon>Eukaryota</taxon>
        <taxon>Fungi</taxon>
        <taxon>Fungi incertae sedis</taxon>
        <taxon>Mucoromycota</taxon>
        <taxon>Mucoromycotina</taxon>
        <taxon>Mucoromycetes</taxon>
        <taxon>Mucorales</taxon>
        <taxon>Mucorineae</taxon>
        <taxon>Mucoraceae</taxon>
        <taxon>Apophysomyces</taxon>
    </lineage>
</organism>
<dbReference type="InterPro" id="IPR036875">
    <property type="entry name" value="Znf_CCHC_sf"/>
</dbReference>
<sequence length="228" mass="25772">MTRYTKLQRKTHEKSTGFDVTPLLPTKKASTEENKAKNENGKKRKRNTNPEKAAKEADKRKIRRQLQKFKNTICFGCRKKGHAVGDCPEAKQKIQGICYNCGTTEHTLKECKKPRKGNELPYAKCFVCKEVGHLSSQCPKNDHGLYPNGGGCRFCGQVDHLAKDCKMTKEQAGTTVVGKIDLDQGADDDDYHIFVNEKQKLVDETKKEKKIEAAAPVLNKKKKLVKFM</sequence>
<feature type="compositionally biased region" description="Basic residues" evidence="6">
    <location>
        <begin position="1"/>
        <end position="12"/>
    </location>
</feature>
<feature type="domain" description="CCHC-type" evidence="7">
    <location>
        <begin position="98"/>
        <end position="113"/>
    </location>
</feature>
<dbReference type="FunFam" id="4.10.60.10:FF:000091">
    <property type="entry name" value="Zinc finger CCHC-type-containing 9"/>
    <property type="match status" value="1"/>
</dbReference>
<feature type="compositionally biased region" description="Basic and acidic residues" evidence="6">
    <location>
        <begin position="29"/>
        <end position="41"/>
    </location>
</feature>
<dbReference type="PANTHER" id="PTHR46242">
    <property type="entry name" value="ZINC FINGER CCHC DOMAIN-CONTAINING PROTEIN 9 ZCCHC9"/>
    <property type="match status" value="1"/>
</dbReference>
<keyword evidence="3 5" id="KW-0863">Zinc-finger</keyword>
<dbReference type="GO" id="GO:0003676">
    <property type="term" value="F:nucleic acid binding"/>
    <property type="evidence" value="ECO:0007669"/>
    <property type="project" value="InterPro"/>
</dbReference>
<gene>
    <name evidence="8" type="primary">ZCCHC9</name>
    <name evidence="8" type="ORF">EC973_006236</name>
</gene>